<reference evidence="1" key="1">
    <citation type="submission" date="2016-10" db="EMBL/GenBank/DDBJ databases">
        <authorList>
            <person name="Benchimol M."/>
            <person name="Almeida L.G."/>
            <person name="Vasconcelos A.T."/>
            <person name="Perreira-Neves A."/>
            <person name="Rosa I.A."/>
            <person name="Tasca T."/>
            <person name="Bogo M.R."/>
            <person name="de Souza W."/>
        </authorList>
    </citation>
    <scope>NUCLEOTIDE SEQUENCE [LARGE SCALE GENOMIC DNA]</scope>
    <source>
        <strain evidence="1">K</strain>
    </source>
</reference>
<dbReference type="GeneID" id="94840477"/>
<gene>
    <name evidence="1" type="ORF">TRFO_27796</name>
</gene>
<name>A0A1J4K4H5_9EUKA</name>
<protein>
    <submittedName>
        <fullName evidence="1">Uncharacterized protein</fullName>
    </submittedName>
</protein>
<accession>A0A1J4K4H5</accession>
<evidence type="ECO:0000313" key="1">
    <source>
        <dbReference type="EMBL" id="OHT04652.1"/>
    </source>
</evidence>
<sequence length="204" mass="24155">MDRLGLICQSLRDYIYFKENNFENRAYFPFIVPINSLKDSLGDQFLANTSKRKCRLSTIIDIYNNEDLEFCVYLSIDECYFTIPEDISITNLFEFASKIMDHISTYPHIKFIAFIDDYFIWYKLKKLCNFHSNLLVCPTLSLDYTKCVIWKTSSLRSFILTPGHFLADYSLTSNHAQFIRELCMRNSCVYLKCNNDEIKYMIDN</sequence>
<dbReference type="Proteomes" id="UP000179807">
    <property type="component" value="Unassembled WGS sequence"/>
</dbReference>
<evidence type="ECO:0000313" key="2">
    <source>
        <dbReference type="Proteomes" id="UP000179807"/>
    </source>
</evidence>
<proteinExistence type="predicted"/>
<keyword evidence="2" id="KW-1185">Reference proteome</keyword>
<comment type="caution">
    <text evidence="1">The sequence shown here is derived from an EMBL/GenBank/DDBJ whole genome shotgun (WGS) entry which is preliminary data.</text>
</comment>
<dbReference type="AlphaFoldDB" id="A0A1J4K4H5"/>
<dbReference type="EMBL" id="MLAK01000785">
    <property type="protein sequence ID" value="OHT04652.1"/>
    <property type="molecule type" value="Genomic_DNA"/>
</dbReference>
<organism evidence="1 2">
    <name type="scientific">Tritrichomonas foetus</name>
    <dbReference type="NCBI Taxonomy" id="1144522"/>
    <lineage>
        <taxon>Eukaryota</taxon>
        <taxon>Metamonada</taxon>
        <taxon>Parabasalia</taxon>
        <taxon>Tritrichomonadida</taxon>
        <taxon>Tritrichomonadidae</taxon>
        <taxon>Tritrichomonas</taxon>
    </lineage>
</organism>
<dbReference type="VEuPathDB" id="TrichDB:TRFO_27796"/>
<dbReference type="RefSeq" id="XP_068357788.1">
    <property type="nucleotide sequence ID" value="XM_068505773.1"/>
</dbReference>